<comment type="caution">
    <text evidence="1">The sequence shown here is derived from an EMBL/GenBank/DDBJ whole genome shotgun (WGS) entry which is preliminary data.</text>
</comment>
<name>X1ENP7_9ZZZZ</name>
<dbReference type="EMBL" id="BART01037712">
    <property type="protein sequence ID" value="GAH10283.1"/>
    <property type="molecule type" value="Genomic_DNA"/>
</dbReference>
<proteinExistence type="predicted"/>
<gene>
    <name evidence="1" type="ORF">S01H4_62951</name>
</gene>
<protein>
    <submittedName>
        <fullName evidence="1">Uncharacterized protein</fullName>
    </submittedName>
</protein>
<sequence>DIQKLEKEALPWLHSLPVHFQEELEGIARGADVPLRRVAKGFFAEQCANDSCSGFICLIDGDAWVARNNDYILPELWGYTIIRDIDGRIPTMIFGTEGEVFSATGINKEKLWLHYNWLPVWDKPSGKKQYLFPYVFLREALETCSSIT</sequence>
<reference evidence="1" key="1">
    <citation type="journal article" date="2014" name="Front. Microbiol.">
        <title>High frequency of phylogenetically diverse reductive dehalogenase-homologous genes in deep subseafloor sedimentary metagenomes.</title>
        <authorList>
            <person name="Kawai M."/>
            <person name="Futagami T."/>
            <person name="Toyoda A."/>
            <person name="Takaki Y."/>
            <person name="Nishi S."/>
            <person name="Hori S."/>
            <person name="Arai W."/>
            <person name="Tsubouchi T."/>
            <person name="Morono Y."/>
            <person name="Uchiyama I."/>
            <person name="Ito T."/>
            <person name="Fujiyama A."/>
            <person name="Inagaki F."/>
            <person name="Takami H."/>
        </authorList>
    </citation>
    <scope>NUCLEOTIDE SEQUENCE</scope>
    <source>
        <strain evidence="1">Expedition CK06-06</strain>
    </source>
</reference>
<dbReference type="AlphaFoldDB" id="X1ENP7"/>
<dbReference type="Gene3D" id="3.60.60.10">
    <property type="entry name" value="Penicillin V Acylase, Chain A"/>
    <property type="match status" value="1"/>
</dbReference>
<accession>X1ENP7</accession>
<feature type="non-terminal residue" evidence="1">
    <location>
        <position position="148"/>
    </location>
</feature>
<feature type="non-terminal residue" evidence="1">
    <location>
        <position position="1"/>
    </location>
</feature>
<organism evidence="1">
    <name type="scientific">marine sediment metagenome</name>
    <dbReference type="NCBI Taxonomy" id="412755"/>
    <lineage>
        <taxon>unclassified sequences</taxon>
        <taxon>metagenomes</taxon>
        <taxon>ecological metagenomes</taxon>
    </lineage>
</organism>
<evidence type="ECO:0000313" key="1">
    <source>
        <dbReference type="EMBL" id="GAH10283.1"/>
    </source>
</evidence>